<keyword evidence="2" id="KW-1185">Reference proteome</keyword>
<proteinExistence type="predicted"/>
<evidence type="ECO:0000313" key="1">
    <source>
        <dbReference type="EMBL" id="PBK93317.1"/>
    </source>
</evidence>
<protein>
    <submittedName>
        <fullName evidence="1">Uncharacterized protein</fullName>
    </submittedName>
</protein>
<name>A0A2H3DW31_ARMGA</name>
<organism evidence="1 2">
    <name type="scientific">Armillaria gallica</name>
    <name type="common">Bulbous honey fungus</name>
    <name type="synonym">Armillaria bulbosa</name>
    <dbReference type="NCBI Taxonomy" id="47427"/>
    <lineage>
        <taxon>Eukaryota</taxon>
        <taxon>Fungi</taxon>
        <taxon>Dikarya</taxon>
        <taxon>Basidiomycota</taxon>
        <taxon>Agaricomycotina</taxon>
        <taxon>Agaricomycetes</taxon>
        <taxon>Agaricomycetidae</taxon>
        <taxon>Agaricales</taxon>
        <taxon>Marasmiineae</taxon>
        <taxon>Physalacriaceae</taxon>
        <taxon>Armillaria</taxon>
    </lineage>
</organism>
<accession>A0A2H3DW31</accession>
<sequence length="155" mass="17440">MQTHVTGSLDYCALRVLRDSIFTGGNHPTKTARKVALTLIILSRKFGMPTLLGYYIGAPFRRLTFLRLARCITGAPSETQKPDPDVRPPLKTAGTEDRVAALVPPPCYRRNETRTRVLHPHCASRYHFPGRLRCSQIPCGQQDTLPFTPRTRGRQ</sequence>
<dbReference type="AlphaFoldDB" id="A0A2H3DW31"/>
<dbReference type="Proteomes" id="UP000217790">
    <property type="component" value="Unassembled WGS sequence"/>
</dbReference>
<gene>
    <name evidence="1" type="ORF">ARMGADRAFT_156818</name>
</gene>
<dbReference type="EMBL" id="KZ293657">
    <property type="protein sequence ID" value="PBK93317.1"/>
    <property type="molecule type" value="Genomic_DNA"/>
</dbReference>
<evidence type="ECO:0000313" key="2">
    <source>
        <dbReference type="Proteomes" id="UP000217790"/>
    </source>
</evidence>
<dbReference type="InParanoid" id="A0A2H3DW31"/>
<reference evidence="2" key="1">
    <citation type="journal article" date="2017" name="Nat. Ecol. Evol.">
        <title>Genome expansion and lineage-specific genetic innovations in the forest pathogenic fungi Armillaria.</title>
        <authorList>
            <person name="Sipos G."/>
            <person name="Prasanna A.N."/>
            <person name="Walter M.C."/>
            <person name="O'Connor E."/>
            <person name="Balint B."/>
            <person name="Krizsan K."/>
            <person name="Kiss B."/>
            <person name="Hess J."/>
            <person name="Varga T."/>
            <person name="Slot J."/>
            <person name="Riley R."/>
            <person name="Boka B."/>
            <person name="Rigling D."/>
            <person name="Barry K."/>
            <person name="Lee J."/>
            <person name="Mihaltcheva S."/>
            <person name="LaButti K."/>
            <person name="Lipzen A."/>
            <person name="Waldron R."/>
            <person name="Moloney N.M."/>
            <person name="Sperisen C."/>
            <person name="Kredics L."/>
            <person name="Vagvoelgyi C."/>
            <person name="Patrignani A."/>
            <person name="Fitzpatrick D."/>
            <person name="Nagy I."/>
            <person name="Doyle S."/>
            <person name="Anderson J.B."/>
            <person name="Grigoriev I.V."/>
            <person name="Gueldener U."/>
            <person name="Muensterkoetter M."/>
            <person name="Nagy L.G."/>
        </authorList>
    </citation>
    <scope>NUCLEOTIDE SEQUENCE [LARGE SCALE GENOMIC DNA]</scope>
    <source>
        <strain evidence="2">Ar21-2</strain>
    </source>
</reference>